<evidence type="ECO:0000313" key="2">
    <source>
        <dbReference type="EMBL" id="KAK9518536.1"/>
    </source>
</evidence>
<accession>A0AAW1E7Q5</accession>
<evidence type="ECO:0000313" key="3">
    <source>
        <dbReference type="Proteomes" id="UP001488805"/>
    </source>
</evidence>
<evidence type="ECO:0000256" key="1">
    <source>
        <dbReference type="SAM" id="MobiDB-lite"/>
    </source>
</evidence>
<dbReference type="EMBL" id="JBCEZU010000538">
    <property type="protein sequence ID" value="KAK9518536.1"/>
    <property type="molecule type" value="Genomic_DNA"/>
</dbReference>
<protein>
    <submittedName>
        <fullName evidence="2">Uncharacterized protein</fullName>
    </submittedName>
</protein>
<proteinExistence type="predicted"/>
<gene>
    <name evidence="2" type="ORF">VZT92_023842</name>
</gene>
<dbReference type="AlphaFoldDB" id="A0AAW1E7Q5"/>
<sequence length="71" mass="7667">MRGDSYFFERVPGEEPDGPIDADGSGRGWPTNQQAALGTFHGVARPPTDASVSADVRLWRIEPAVLLALML</sequence>
<dbReference type="Proteomes" id="UP001488805">
    <property type="component" value="Unassembled WGS sequence"/>
</dbReference>
<comment type="caution">
    <text evidence="2">The sequence shown here is derived from an EMBL/GenBank/DDBJ whole genome shotgun (WGS) entry which is preliminary data.</text>
</comment>
<feature type="region of interest" description="Disordered" evidence="1">
    <location>
        <begin position="1"/>
        <end position="31"/>
    </location>
</feature>
<keyword evidence="3" id="KW-1185">Reference proteome</keyword>
<name>A0AAW1E7Q5_ZOAVI</name>
<organism evidence="2 3">
    <name type="scientific">Zoarces viviparus</name>
    <name type="common">Viviparous eelpout</name>
    <name type="synonym">Blennius viviparus</name>
    <dbReference type="NCBI Taxonomy" id="48416"/>
    <lineage>
        <taxon>Eukaryota</taxon>
        <taxon>Metazoa</taxon>
        <taxon>Chordata</taxon>
        <taxon>Craniata</taxon>
        <taxon>Vertebrata</taxon>
        <taxon>Euteleostomi</taxon>
        <taxon>Actinopterygii</taxon>
        <taxon>Neopterygii</taxon>
        <taxon>Teleostei</taxon>
        <taxon>Neoteleostei</taxon>
        <taxon>Acanthomorphata</taxon>
        <taxon>Eupercaria</taxon>
        <taxon>Perciformes</taxon>
        <taxon>Cottioidei</taxon>
        <taxon>Zoarcales</taxon>
        <taxon>Zoarcidae</taxon>
        <taxon>Zoarcinae</taxon>
        <taxon>Zoarces</taxon>
    </lineage>
</organism>
<reference evidence="2 3" key="1">
    <citation type="journal article" date="2024" name="Genome Biol. Evol.">
        <title>Chromosome-level genome assembly of the viviparous eelpout Zoarces viviparus.</title>
        <authorList>
            <person name="Fuhrmann N."/>
            <person name="Brasseur M.V."/>
            <person name="Bakowski C.E."/>
            <person name="Podsiadlowski L."/>
            <person name="Prost S."/>
            <person name="Krehenwinkel H."/>
            <person name="Mayer C."/>
        </authorList>
    </citation>
    <scope>NUCLEOTIDE SEQUENCE [LARGE SCALE GENOMIC DNA]</scope>
    <source>
        <strain evidence="2">NO-MEL_2022_Ind0_liver</strain>
    </source>
</reference>